<feature type="compositionally biased region" description="Polar residues" evidence="1">
    <location>
        <begin position="22"/>
        <end position="32"/>
    </location>
</feature>
<dbReference type="AlphaFoldDB" id="A0A167YR81"/>
<sequence length="112" mass="13413">MSPLLNRVSKWCHGSHYHQLAGESSSHTESQTEPPPYTELDDRRRRSSSPLNSSEHDGDEPIERVSTCSTYVEYVKKTKEEEKAERKRRRKERRREEWKKWTYDPNAYIVIF</sequence>
<feature type="region of interest" description="Disordered" evidence="1">
    <location>
        <begin position="77"/>
        <end position="96"/>
    </location>
</feature>
<dbReference type="EMBL" id="AZGZ01000013">
    <property type="protein sequence ID" value="KZZ91661.1"/>
    <property type="molecule type" value="Genomic_DNA"/>
</dbReference>
<name>A0A167YR81_9EURO</name>
<organism evidence="2 3">
    <name type="scientific">Ascosphaera apis ARSEF 7405</name>
    <dbReference type="NCBI Taxonomy" id="392613"/>
    <lineage>
        <taxon>Eukaryota</taxon>
        <taxon>Fungi</taxon>
        <taxon>Dikarya</taxon>
        <taxon>Ascomycota</taxon>
        <taxon>Pezizomycotina</taxon>
        <taxon>Eurotiomycetes</taxon>
        <taxon>Eurotiomycetidae</taxon>
        <taxon>Onygenales</taxon>
        <taxon>Ascosphaeraceae</taxon>
        <taxon>Ascosphaera</taxon>
    </lineage>
</organism>
<evidence type="ECO:0000313" key="2">
    <source>
        <dbReference type="EMBL" id="KZZ91661.1"/>
    </source>
</evidence>
<keyword evidence="3" id="KW-1185">Reference proteome</keyword>
<comment type="caution">
    <text evidence="2">The sequence shown here is derived from an EMBL/GenBank/DDBJ whole genome shotgun (WGS) entry which is preliminary data.</text>
</comment>
<dbReference type="VEuPathDB" id="FungiDB:AAP_03367"/>
<protein>
    <submittedName>
        <fullName evidence="2">Uncharacterized protein</fullName>
    </submittedName>
</protein>
<dbReference type="Proteomes" id="UP000242877">
    <property type="component" value="Unassembled WGS sequence"/>
</dbReference>
<accession>A0A167YR81</accession>
<proteinExistence type="predicted"/>
<reference evidence="2 3" key="1">
    <citation type="journal article" date="2016" name="Genome Biol. Evol.">
        <title>Divergent and convergent evolution of fungal pathogenicity.</title>
        <authorList>
            <person name="Shang Y."/>
            <person name="Xiao G."/>
            <person name="Zheng P."/>
            <person name="Cen K."/>
            <person name="Zhan S."/>
            <person name="Wang C."/>
        </authorList>
    </citation>
    <scope>NUCLEOTIDE SEQUENCE [LARGE SCALE GENOMIC DNA]</scope>
    <source>
        <strain evidence="2 3">ARSEF 7405</strain>
    </source>
</reference>
<evidence type="ECO:0000313" key="3">
    <source>
        <dbReference type="Proteomes" id="UP000242877"/>
    </source>
</evidence>
<feature type="compositionally biased region" description="Basic and acidic residues" evidence="1">
    <location>
        <begin position="54"/>
        <end position="63"/>
    </location>
</feature>
<feature type="region of interest" description="Disordered" evidence="1">
    <location>
        <begin position="19"/>
        <end position="66"/>
    </location>
</feature>
<dbReference type="OrthoDB" id="10582704at2759"/>
<gene>
    <name evidence="2" type="ORF">AAP_03367</name>
</gene>
<evidence type="ECO:0000256" key="1">
    <source>
        <dbReference type="SAM" id="MobiDB-lite"/>
    </source>
</evidence>